<reference evidence="20 21" key="1">
    <citation type="submission" date="2023-10" db="EMBL/GenBank/DDBJ databases">
        <title>Genomes of two closely related lineages of the louse Polyplax serrata with different host specificities.</title>
        <authorList>
            <person name="Martinu J."/>
            <person name="Tarabai H."/>
            <person name="Stefka J."/>
            <person name="Hypsa V."/>
        </authorList>
    </citation>
    <scope>NUCLEOTIDE SEQUENCE [LARGE SCALE GENOMIC DNA]</scope>
    <source>
        <strain evidence="20">HR10_N</strain>
    </source>
</reference>
<evidence type="ECO:0000256" key="16">
    <source>
        <dbReference type="ARBA" id="ARBA00033083"/>
    </source>
</evidence>
<evidence type="ECO:0000256" key="19">
    <source>
        <dbReference type="SAM" id="SignalP"/>
    </source>
</evidence>
<comment type="subcellular location">
    <subcellularLocation>
        <location evidence="1">Endoplasmic reticulum</location>
    </subcellularLocation>
    <subcellularLocation>
        <location evidence="2">Golgi apparatus</location>
    </subcellularLocation>
</comment>
<evidence type="ECO:0000256" key="5">
    <source>
        <dbReference type="ARBA" id="ARBA00022676"/>
    </source>
</evidence>
<evidence type="ECO:0000256" key="8">
    <source>
        <dbReference type="ARBA" id="ARBA00022824"/>
    </source>
</evidence>
<keyword evidence="12" id="KW-0294">Fucose metabolism</keyword>
<dbReference type="PANTHER" id="PTHR13398:SF0">
    <property type="entry name" value="GDP-FUCOSE PROTEIN O-FUCOSYLTRANSFERASE 2"/>
    <property type="match status" value="1"/>
</dbReference>
<evidence type="ECO:0000256" key="2">
    <source>
        <dbReference type="ARBA" id="ARBA00004555"/>
    </source>
</evidence>
<evidence type="ECO:0000313" key="20">
    <source>
        <dbReference type="EMBL" id="KAK6629662.1"/>
    </source>
</evidence>
<accession>A0AAN8S5K5</accession>
<dbReference type="InterPro" id="IPR019378">
    <property type="entry name" value="GDP-Fuc_O-FucTrfase"/>
</dbReference>
<evidence type="ECO:0000256" key="13">
    <source>
        <dbReference type="ARBA" id="ARBA00023277"/>
    </source>
</evidence>
<keyword evidence="11" id="KW-0325">Glycoprotein</keyword>
<evidence type="ECO:0000256" key="3">
    <source>
        <dbReference type="ARBA" id="ARBA00004922"/>
    </source>
</evidence>
<evidence type="ECO:0000256" key="7">
    <source>
        <dbReference type="ARBA" id="ARBA00022729"/>
    </source>
</evidence>
<dbReference type="Pfam" id="PF10250">
    <property type="entry name" value="O-FucT"/>
    <property type="match status" value="1"/>
</dbReference>
<evidence type="ECO:0000256" key="1">
    <source>
        <dbReference type="ARBA" id="ARBA00004240"/>
    </source>
</evidence>
<evidence type="ECO:0000256" key="12">
    <source>
        <dbReference type="ARBA" id="ARBA00023253"/>
    </source>
</evidence>
<sequence length="424" mass="49733">MHQLLTTCLLFCLIFTNFGNCNEFCDASDREGESCDRARSHFLTEKRYILYDVNPPEGFNLRRDVYMRMAVFARKLRNKHWILVLPPWPHLYHWMSETIPTQSRLPWSLFFNITTMSAFAPVIEMSEFLNTGSRQIEQVYILQHFKDTFTSGNFEDRMALEPCQEESPYESTPNGFLGHFWNYPNLTAKNVDCLSFHGPATQLIDVLKKTEAKTVMFDHAEVALHDRFGDKTYWDARRSMKFSDHLIEEAKKFRRDKLNSTDENDKTVWLNKERTALGGNYIAVHMRRRDFLFGRQKEVPSIKGAAHQIQKALKELKLNTVFIATDAPRKEKMELKEYLKGYKMVTYTPSKEIKFNYKDGGVAIIEQIICSNARKFYGTHESTFSFRIQEEREIMGFKPETTFNRLCGDQETNCKPPSKWLVVY</sequence>
<dbReference type="GO" id="GO:0006004">
    <property type="term" value="P:fucose metabolic process"/>
    <property type="evidence" value="ECO:0007669"/>
    <property type="project" value="UniProtKB-KW"/>
</dbReference>
<comment type="catalytic activity">
    <reaction evidence="18">
        <text>L-seryl-[protein] + GDP-beta-L-fucose = 3-O-(alpha-L-fucosyl)-L-seryl-[protein] + GDP + H(+)</text>
        <dbReference type="Rhea" id="RHEA:63644"/>
        <dbReference type="Rhea" id="RHEA-COMP:9863"/>
        <dbReference type="Rhea" id="RHEA-COMP:17914"/>
        <dbReference type="ChEBI" id="CHEBI:15378"/>
        <dbReference type="ChEBI" id="CHEBI:29999"/>
        <dbReference type="ChEBI" id="CHEBI:57273"/>
        <dbReference type="ChEBI" id="CHEBI:58189"/>
        <dbReference type="ChEBI" id="CHEBI:189632"/>
        <dbReference type="EC" id="2.4.1.221"/>
    </reaction>
    <physiologicalReaction direction="left-to-right" evidence="18">
        <dbReference type="Rhea" id="RHEA:63645"/>
    </physiologicalReaction>
</comment>
<dbReference type="Gene3D" id="3.40.50.11340">
    <property type="match status" value="1"/>
</dbReference>
<keyword evidence="6" id="KW-0808">Transferase</keyword>
<dbReference type="GO" id="GO:0005794">
    <property type="term" value="C:Golgi apparatus"/>
    <property type="evidence" value="ECO:0007669"/>
    <property type="project" value="UniProtKB-SubCell"/>
</dbReference>
<evidence type="ECO:0000256" key="9">
    <source>
        <dbReference type="ARBA" id="ARBA00023034"/>
    </source>
</evidence>
<dbReference type="Gene3D" id="3.40.50.11350">
    <property type="match status" value="1"/>
</dbReference>
<dbReference type="FunFam" id="3.40.50.11350:FF:000002">
    <property type="entry name" value="GDP-fucose protein O-fucosyltransferase 2"/>
    <property type="match status" value="1"/>
</dbReference>
<evidence type="ECO:0000256" key="4">
    <source>
        <dbReference type="ARBA" id="ARBA00012196"/>
    </source>
</evidence>
<protein>
    <recommendedName>
        <fullName evidence="15">GDP-fucose protein O-fucosyltransferase 2</fullName>
        <ecNumber evidence="4">2.4.1.221</ecNumber>
    </recommendedName>
    <alternativeName>
        <fullName evidence="16">Peptide-O-fucosyltransferase 2</fullName>
    </alternativeName>
</protein>
<keyword evidence="7 19" id="KW-0732">Signal</keyword>
<dbReference type="PANTHER" id="PTHR13398">
    <property type="entry name" value="GDP-FUCOSE PROTEIN O-FUCOSYLTRANSFERASE 2"/>
    <property type="match status" value="1"/>
</dbReference>
<feature type="chain" id="PRO_5043009485" description="GDP-fucose protein O-fucosyltransferase 2" evidence="19">
    <location>
        <begin position="22"/>
        <end position="424"/>
    </location>
</feature>
<evidence type="ECO:0000256" key="10">
    <source>
        <dbReference type="ARBA" id="ARBA00023157"/>
    </source>
</evidence>
<keyword evidence="10" id="KW-1015">Disulfide bond</keyword>
<dbReference type="GO" id="GO:0005783">
    <property type="term" value="C:endoplasmic reticulum"/>
    <property type="evidence" value="ECO:0007669"/>
    <property type="project" value="UniProtKB-SubCell"/>
</dbReference>
<name>A0AAN8S5K5_POLSC</name>
<dbReference type="AlphaFoldDB" id="A0AAN8S5K5"/>
<dbReference type="EMBL" id="JAWJWE010000036">
    <property type="protein sequence ID" value="KAK6629662.1"/>
    <property type="molecule type" value="Genomic_DNA"/>
</dbReference>
<comment type="catalytic activity">
    <reaction evidence="17">
        <text>L-threonyl-[protein] + GDP-beta-L-fucose = 3-O-(alpha-L-fucosyl)-L-threonyl-[protein] + GDP + H(+)</text>
        <dbReference type="Rhea" id="RHEA:70491"/>
        <dbReference type="Rhea" id="RHEA-COMP:11060"/>
        <dbReference type="Rhea" id="RHEA-COMP:17915"/>
        <dbReference type="ChEBI" id="CHEBI:15378"/>
        <dbReference type="ChEBI" id="CHEBI:30013"/>
        <dbReference type="ChEBI" id="CHEBI:57273"/>
        <dbReference type="ChEBI" id="CHEBI:58189"/>
        <dbReference type="ChEBI" id="CHEBI:189631"/>
        <dbReference type="EC" id="2.4.1.221"/>
    </reaction>
    <physiologicalReaction direction="left-to-right" evidence="17">
        <dbReference type="Rhea" id="RHEA:70492"/>
    </physiologicalReaction>
</comment>
<dbReference type="EC" id="2.4.1.221" evidence="4"/>
<evidence type="ECO:0000256" key="15">
    <source>
        <dbReference type="ARBA" id="ARBA00026232"/>
    </source>
</evidence>
<dbReference type="InterPro" id="IPR045130">
    <property type="entry name" value="OFUT2-like"/>
</dbReference>
<keyword evidence="8" id="KW-0256">Endoplasmic reticulum</keyword>
<comment type="pathway">
    <text evidence="3">Protein modification; protein glycosylation.</text>
</comment>
<evidence type="ECO:0000256" key="11">
    <source>
        <dbReference type="ARBA" id="ARBA00023180"/>
    </source>
</evidence>
<keyword evidence="13" id="KW-0119">Carbohydrate metabolism</keyword>
<feature type="signal peptide" evidence="19">
    <location>
        <begin position="1"/>
        <end position="21"/>
    </location>
</feature>
<gene>
    <name evidence="20" type="ORF">RUM43_003480</name>
</gene>
<evidence type="ECO:0000256" key="17">
    <source>
        <dbReference type="ARBA" id="ARBA00047273"/>
    </source>
</evidence>
<evidence type="ECO:0000256" key="6">
    <source>
        <dbReference type="ARBA" id="ARBA00022679"/>
    </source>
</evidence>
<evidence type="ECO:0000256" key="18">
    <source>
        <dbReference type="ARBA" id="ARBA00048647"/>
    </source>
</evidence>
<keyword evidence="9" id="KW-0333">Golgi apparatus</keyword>
<evidence type="ECO:0000256" key="14">
    <source>
        <dbReference type="ARBA" id="ARBA00025803"/>
    </source>
</evidence>
<dbReference type="Proteomes" id="UP001372834">
    <property type="component" value="Unassembled WGS sequence"/>
</dbReference>
<dbReference type="CDD" id="cd11298">
    <property type="entry name" value="O-FucT-2"/>
    <property type="match status" value="1"/>
</dbReference>
<dbReference type="GO" id="GO:0046922">
    <property type="term" value="F:peptide-O-fucosyltransferase activity"/>
    <property type="evidence" value="ECO:0007669"/>
    <property type="project" value="UniProtKB-EC"/>
</dbReference>
<comment type="caution">
    <text evidence="20">The sequence shown here is derived from an EMBL/GenBank/DDBJ whole genome shotgun (WGS) entry which is preliminary data.</text>
</comment>
<organism evidence="20 21">
    <name type="scientific">Polyplax serrata</name>
    <name type="common">Common mouse louse</name>
    <dbReference type="NCBI Taxonomy" id="468196"/>
    <lineage>
        <taxon>Eukaryota</taxon>
        <taxon>Metazoa</taxon>
        <taxon>Ecdysozoa</taxon>
        <taxon>Arthropoda</taxon>
        <taxon>Hexapoda</taxon>
        <taxon>Insecta</taxon>
        <taxon>Pterygota</taxon>
        <taxon>Neoptera</taxon>
        <taxon>Paraneoptera</taxon>
        <taxon>Psocodea</taxon>
        <taxon>Troctomorpha</taxon>
        <taxon>Phthiraptera</taxon>
        <taxon>Anoplura</taxon>
        <taxon>Polyplacidae</taxon>
        <taxon>Polyplax</taxon>
    </lineage>
</organism>
<keyword evidence="5" id="KW-0328">Glycosyltransferase</keyword>
<comment type="similarity">
    <text evidence="14">Belongs to the glycosyltransferase 68 family.</text>
</comment>
<evidence type="ECO:0000313" key="21">
    <source>
        <dbReference type="Proteomes" id="UP001372834"/>
    </source>
</evidence>
<proteinExistence type="inferred from homology"/>